<dbReference type="EMBL" id="NEVH01018378">
    <property type="protein sequence ID" value="PNF23530.1"/>
    <property type="molecule type" value="Genomic_DNA"/>
</dbReference>
<evidence type="ECO:0000313" key="2">
    <source>
        <dbReference type="Proteomes" id="UP000235965"/>
    </source>
</evidence>
<sequence length="39" mass="4530">LILSNIFIRDPNLKHNLHFTSLETLLLLSWFPLLAPCLL</sequence>
<accession>A0A2J7Q4M6</accession>
<gene>
    <name evidence="1" type="ORF">B7P43_G05590</name>
</gene>
<protein>
    <submittedName>
        <fullName evidence="1">Uncharacterized protein</fullName>
    </submittedName>
</protein>
<proteinExistence type="predicted"/>
<keyword evidence="2" id="KW-1185">Reference proteome</keyword>
<dbReference type="Proteomes" id="UP000235965">
    <property type="component" value="Unassembled WGS sequence"/>
</dbReference>
<feature type="non-terminal residue" evidence="1">
    <location>
        <position position="1"/>
    </location>
</feature>
<organism evidence="1 2">
    <name type="scientific">Cryptotermes secundus</name>
    <dbReference type="NCBI Taxonomy" id="105785"/>
    <lineage>
        <taxon>Eukaryota</taxon>
        <taxon>Metazoa</taxon>
        <taxon>Ecdysozoa</taxon>
        <taxon>Arthropoda</taxon>
        <taxon>Hexapoda</taxon>
        <taxon>Insecta</taxon>
        <taxon>Pterygota</taxon>
        <taxon>Neoptera</taxon>
        <taxon>Polyneoptera</taxon>
        <taxon>Dictyoptera</taxon>
        <taxon>Blattodea</taxon>
        <taxon>Blattoidea</taxon>
        <taxon>Termitoidae</taxon>
        <taxon>Kalotermitidae</taxon>
        <taxon>Cryptotermitinae</taxon>
        <taxon>Cryptotermes</taxon>
    </lineage>
</organism>
<reference evidence="1 2" key="1">
    <citation type="submission" date="2017-12" db="EMBL/GenBank/DDBJ databases">
        <title>Hemimetabolous genomes reveal molecular basis of termite eusociality.</title>
        <authorList>
            <person name="Harrison M.C."/>
            <person name="Jongepier E."/>
            <person name="Robertson H.M."/>
            <person name="Arning N."/>
            <person name="Bitard-Feildel T."/>
            <person name="Chao H."/>
            <person name="Childers C.P."/>
            <person name="Dinh H."/>
            <person name="Doddapaneni H."/>
            <person name="Dugan S."/>
            <person name="Gowin J."/>
            <person name="Greiner C."/>
            <person name="Han Y."/>
            <person name="Hu H."/>
            <person name="Hughes D.S.T."/>
            <person name="Huylmans A.-K."/>
            <person name="Kemena C."/>
            <person name="Kremer L.P.M."/>
            <person name="Lee S.L."/>
            <person name="Lopez-Ezquerra A."/>
            <person name="Mallet L."/>
            <person name="Monroy-Kuhn J.M."/>
            <person name="Moser A."/>
            <person name="Murali S.C."/>
            <person name="Muzny D.M."/>
            <person name="Otani S."/>
            <person name="Piulachs M.-D."/>
            <person name="Poelchau M."/>
            <person name="Qu J."/>
            <person name="Schaub F."/>
            <person name="Wada-Katsumata A."/>
            <person name="Worley K.C."/>
            <person name="Xie Q."/>
            <person name="Ylla G."/>
            <person name="Poulsen M."/>
            <person name="Gibbs R.A."/>
            <person name="Schal C."/>
            <person name="Richards S."/>
            <person name="Belles X."/>
            <person name="Korb J."/>
            <person name="Bornberg-Bauer E."/>
        </authorList>
    </citation>
    <scope>NUCLEOTIDE SEQUENCE [LARGE SCALE GENOMIC DNA]</scope>
    <source>
        <tissue evidence="1">Whole body</tissue>
    </source>
</reference>
<name>A0A2J7Q4M6_9NEOP</name>
<dbReference type="AlphaFoldDB" id="A0A2J7Q4M6"/>
<comment type="caution">
    <text evidence="1">The sequence shown here is derived from an EMBL/GenBank/DDBJ whole genome shotgun (WGS) entry which is preliminary data.</text>
</comment>
<dbReference type="InParanoid" id="A0A2J7Q4M6"/>
<evidence type="ECO:0000313" key="1">
    <source>
        <dbReference type="EMBL" id="PNF23530.1"/>
    </source>
</evidence>